<dbReference type="GO" id="GO:0015888">
    <property type="term" value="P:thiamine transport"/>
    <property type="evidence" value="ECO:0007669"/>
    <property type="project" value="InterPro"/>
</dbReference>
<name>A0A4R3NLL1_9HYPH</name>
<dbReference type="NCBIfam" id="TIGR01254">
    <property type="entry name" value="sfuA"/>
    <property type="match status" value="1"/>
</dbReference>
<evidence type="ECO:0000256" key="2">
    <source>
        <dbReference type="ARBA" id="ARBA00008520"/>
    </source>
</evidence>
<dbReference type="InterPro" id="IPR005948">
    <property type="entry name" value="ThiB-like"/>
</dbReference>
<evidence type="ECO:0000256" key="7">
    <source>
        <dbReference type="SAM" id="SignalP"/>
    </source>
</evidence>
<keyword evidence="9" id="KW-1185">Reference proteome</keyword>
<proteinExistence type="inferred from homology"/>
<dbReference type="GO" id="GO:0030976">
    <property type="term" value="F:thiamine pyrophosphate binding"/>
    <property type="evidence" value="ECO:0007669"/>
    <property type="project" value="TreeGrafter"/>
</dbReference>
<dbReference type="GO" id="GO:0030288">
    <property type="term" value="C:outer membrane-bounded periplasmic space"/>
    <property type="evidence" value="ECO:0007669"/>
    <property type="project" value="InterPro"/>
</dbReference>
<comment type="similarity">
    <text evidence="2">Belongs to the bacterial solute-binding protein 1 family.</text>
</comment>
<keyword evidence="5 7" id="KW-0732">Signal</keyword>
<sequence length="356" mass="39058">MRETFDALFPLTNKGGGVMPRILPLTMLAALAAFAGASTPAFADEKPVLTVYTYESFNAEWGPGPLVKEAFEAECDCTLKFVSVADGVALLNRMKLEGKTSQADIVLGLDNNLTYEARETGLFAPVSLPEGSINIPGGWSDDTFIPFDYGYFDVVYDTESIETPPTSLDDLVNGPKNQKIVIEDPRTSTPGLGMLLWMKSVYGDEAAGKWKSLSKRILTVTPGWSEAYSLFTDGEAPMVLSYTTSPAYHEIAENSERYKAADIDALYIQVEVAAMTENTDVPELAERFLAFMLTPGFQDTIPTHNWMMPAAKTSNPLPAAFENAVKPTKTLQFSPKTVAENRQAWIDEWLNAMSAR</sequence>
<dbReference type="InterPro" id="IPR005967">
    <property type="entry name" value="ThiB"/>
</dbReference>
<evidence type="ECO:0000256" key="6">
    <source>
        <dbReference type="ARBA" id="ARBA00022764"/>
    </source>
</evidence>
<evidence type="ECO:0000313" key="9">
    <source>
        <dbReference type="Proteomes" id="UP000295097"/>
    </source>
</evidence>
<dbReference type="PANTHER" id="PTHR30006">
    <property type="entry name" value="THIAMINE-BINDING PERIPLASMIC PROTEIN-RELATED"/>
    <property type="match status" value="1"/>
</dbReference>
<feature type="signal peptide" evidence="7">
    <location>
        <begin position="1"/>
        <end position="43"/>
    </location>
</feature>
<dbReference type="Gene3D" id="3.40.190.10">
    <property type="entry name" value="Periplasmic binding protein-like II"/>
    <property type="match status" value="2"/>
</dbReference>
<dbReference type="CDD" id="cd13545">
    <property type="entry name" value="PBP2_TbpA"/>
    <property type="match status" value="1"/>
</dbReference>
<dbReference type="NCBIfam" id="TIGR01276">
    <property type="entry name" value="thiB"/>
    <property type="match status" value="1"/>
</dbReference>
<dbReference type="SUPFAM" id="SSF53850">
    <property type="entry name" value="Periplasmic binding protein-like II"/>
    <property type="match status" value="1"/>
</dbReference>
<evidence type="ECO:0000256" key="1">
    <source>
        <dbReference type="ARBA" id="ARBA00004418"/>
    </source>
</evidence>
<reference evidence="8 9" key="1">
    <citation type="submission" date="2019-03" db="EMBL/GenBank/DDBJ databases">
        <title>Freshwater and sediment microbial communities from various areas in North America, analyzing microbe dynamics in response to fracking.</title>
        <authorList>
            <person name="Lamendella R."/>
        </authorList>
    </citation>
    <scope>NUCLEOTIDE SEQUENCE [LARGE SCALE GENOMIC DNA]</scope>
    <source>
        <strain evidence="8 9">175.2</strain>
    </source>
</reference>
<feature type="chain" id="PRO_5020514266" description="Thiamine-binding periplasmic protein" evidence="7">
    <location>
        <begin position="44"/>
        <end position="356"/>
    </location>
</feature>
<comment type="caution">
    <text evidence="8">The sequence shown here is derived from an EMBL/GenBank/DDBJ whole genome shotgun (WGS) entry which is preliminary data.</text>
</comment>
<dbReference type="InterPro" id="IPR006059">
    <property type="entry name" value="SBP"/>
</dbReference>
<keyword evidence="6" id="KW-0574">Periplasm</keyword>
<protein>
    <recommendedName>
        <fullName evidence="3">Thiamine-binding periplasmic protein</fullName>
    </recommendedName>
</protein>
<evidence type="ECO:0000256" key="4">
    <source>
        <dbReference type="ARBA" id="ARBA00022448"/>
    </source>
</evidence>
<evidence type="ECO:0000313" key="8">
    <source>
        <dbReference type="EMBL" id="TCT35274.1"/>
    </source>
</evidence>
<organism evidence="8 9">
    <name type="scientific">Martelella mediterranea</name>
    <dbReference type="NCBI Taxonomy" id="293089"/>
    <lineage>
        <taxon>Bacteria</taxon>
        <taxon>Pseudomonadati</taxon>
        <taxon>Pseudomonadota</taxon>
        <taxon>Alphaproteobacteria</taxon>
        <taxon>Hyphomicrobiales</taxon>
        <taxon>Aurantimonadaceae</taxon>
        <taxon>Martelella</taxon>
    </lineage>
</organism>
<dbReference type="GO" id="GO:0030975">
    <property type="term" value="F:thiamine binding"/>
    <property type="evidence" value="ECO:0007669"/>
    <property type="project" value="InterPro"/>
</dbReference>
<keyword evidence="4" id="KW-0813">Transport</keyword>
<dbReference type="AlphaFoldDB" id="A0A4R3NLL1"/>
<gene>
    <name evidence="8" type="ORF">EDC90_102711</name>
</gene>
<dbReference type="Proteomes" id="UP000295097">
    <property type="component" value="Unassembled WGS sequence"/>
</dbReference>
<evidence type="ECO:0000256" key="3">
    <source>
        <dbReference type="ARBA" id="ARBA00019815"/>
    </source>
</evidence>
<dbReference type="Pfam" id="PF13416">
    <property type="entry name" value="SBP_bac_8"/>
    <property type="match status" value="1"/>
</dbReference>
<comment type="subcellular location">
    <subcellularLocation>
        <location evidence="1">Periplasm</location>
    </subcellularLocation>
</comment>
<dbReference type="PANTHER" id="PTHR30006:SF3">
    <property type="entry name" value="THIAMINE-BINDING PERIPLASMIC PROTEIN"/>
    <property type="match status" value="1"/>
</dbReference>
<evidence type="ECO:0000256" key="5">
    <source>
        <dbReference type="ARBA" id="ARBA00022729"/>
    </source>
</evidence>
<dbReference type="EMBL" id="SMAR01000027">
    <property type="protein sequence ID" value="TCT35274.1"/>
    <property type="molecule type" value="Genomic_DNA"/>
</dbReference>
<accession>A0A4R3NLL1</accession>